<protein>
    <submittedName>
        <fullName evidence="2">Uncharacterized protein</fullName>
    </submittedName>
</protein>
<reference evidence="2" key="1">
    <citation type="submission" date="2014-09" db="EMBL/GenBank/DDBJ databases">
        <authorList>
            <person name="Magalhaes I.L.F."/>
            <person name="Oliveira U."/>
            <person name="Santos F.R."/>
            <person name="Vidigal T.H.D.A."/>
            <person name="Brescovit A.D."/>
            <person name="Santos A.J."/>
        </authorList>
    </citation>
    <scope>NUCLEOTIDE SEQUENCE</scope>
    <source>
        <tissue evidence="2">Shoot tissue taken approximately 20 cm above the soil surface</tissue>
    </source>
</reference>
<feature type="region of interest" description="Disordered" evidence="1">
    <location>
        <begin position="1"/>
        <end position="35"/>
    </location>
</feature>
<organism evidence="2">
    <name type="scientific">Arundo donax</name>
    <name type="common">Giant reed</name>
    <name type="synonym">Donax arundinaceus</name>
    <dbReference type="NCBI Taxonomy" id="35708"/>
    <lineage>
        <taxon>Eukaryota</taxon>
        <taxon>Viridiplantae</taxon>
        <taxon>Streptophyta</taxon>
        <taxon>Embryophyta</taxon>
        <taxon>Tracheophyta</taxon>
        <taxon>Spermatophyta</taxon>
        <taxon>Magnoliopsida</taxon>
        <taxon>Liliopsida</taxon>
        <taxon>Poales</taxon>
        <taxon>Poaceae</taxon>
        <taxon>PACMAD clade</taxon>
        <taxon>Arundinoideae</taxon>
        <taxon>Arundineae</taxon>
        <taxon>Arundo</taxon>
    </lineage>
</organism>
<reference evidence="2" key="2">
    <citation type="journal article" date="2015" name="Data Brief">
        <title>Shoot transcriptome of the giant reed, Arundo donax.</title>
        <authorList>
            <person name="Barrero R.A."/>
            <person name="Guerrero F.D."/>
            <person name="Moolhuijzen P."/>
            <person name="Goolsby J.A."/>
            <person name="Tidwell J."/>
            <person name="Bellgard S.E."/>
            <person name="Bellgard M.I."/>
        </authorList>
    </citation>
    <scope>NUCLEOTIDE SEQUENCE</scope>
    <source>
        <tissue evidence="2">Shoot tissue taken approximately 20 cm above the soil surface</tissue>
    </source>
</reference>
<sequence length="35" mass="3823">MAPRKLPPLPTKTRWLSPPCSEGDGARIDFSGIDL</sequence>
<dbReference type="AlphaFoldDB" id="A0A0A9AXK8"/>
<proteinExistence type="predicted"/>
<feature type="compositionally biased region" description="Pro residues" evidence="1">
    <location>
        <begin position="1"/>
        <end position="10"/>
    </location>
</feature>
<name>A0A0A9AXK8_ARUDO</name>
<evidence type="ECO:0000256" key="1">
    <source>
        <dbReference type="SAM" id="MobiDB-lite"/>
    </source>
</evidence>
<evidence type="ECO:0000313" key="2">
    <source>
        <dbReference type="EMBL" id="JAD55871.1"/>
    </source>
</evidence>
<dbReference type="EMBL" id="GBRH01242024">
    <property type="protein sequence ID" value="JAD55871.1"/>
    <property type="molecule type" value="Transcribed_RNA"/>
</dbReference>
<accession>A0A0A9AXK8</accession>